<sequence>MRFNQLMARLDRLRRSIITRLLLLAITVVMLGFLGRLTVLRSILMADIGTLSAAHQTSIAEYAARDVEDKIRLRLDLLNGLAAAIPSRALAQPQRLDAWLNEHHAIQPFFSAGLQLVGEHGAVLAATKGSETLSAPAANDWFAGVKDTQATYIGKPFRLPDGSDAALTMAVPVYDDAGTITAILAGTSAINAPNFLHLLAEKKVGETGDFLLVDPRDRVFITAGKPDLVLKPVPPPGLNSLHDMAMGGFRGTGITTNVSGVEELAAIASVPTPGWFLVARTPTAEALRPVDHIVDLVIRGSIVVSIVVFSILLVMLPRLFRPLTRAARQLHLMATGEQEIRALPIDHADEVGEVAKGFNFLLGVLREKESALRQSEARMTHLAHHDMLTGLPNRAMFEDRLDQVLNRVQRQSGSFALLYIDLDGFKPINDKSGHAVGDAMLCHVAQRLQDCVRKSDTVARIGGDEFVILLNDLEEPLTGAVLVAEQCRNAASQPLHHAGQSFSIGLSIGIACYPAHGRSAGALLRHADQAMYRMKKMQKEDCLE</sequence>
<comment type="caution">
    <text evidence="9">The sequence shown here is derived from an EMBL/GenBank/DDBJ whole genome shotgun (WGS) entry which is preliminary data.</text>
</comment>
<name>A0ABS5IAP3_9PROT</name>
<protein>
    <submittedName>
        <fullName evidence="9">Diguanylate cyclase</fullName>
        <ecNumber evidence="9">2.7.7.65</ecNumber>
    </submittedName>
</protein>
<evidence type="ECO:0000256" key="6">
    <source>
        <dbReference type="SAM" id="Phobius"/>
    </source>
</evidence>
<keyword evidence="9" id="KW-0808">Transferase</keyword>
<evidence type="ECO:0000256" key="2">
    <source>
        <dbReference type="ARBA" id="ARBA00022475"/>
    </source>
</evidence>
<dbReference type="InterPro" id="IPR033479">
    <property type="entry name" value="dCache_1"/>
</dbReference>
<dbReference type="Pfam" id="PF02743">
    <property type="entry name" value="dCache_1"/>
    <property type="match status" value="1"/>
</dbReference>
<dbReference type="Proteomes" id="UP000680714">
    <property type="component" value="Unassembled WGS sequence"/>
</dbReference>
<dbReference type="InterPro" id="IPR043128">
    <property type="entry name" value="Rev_trsase/Diguanyl_cyclase"/>
</dbReference>
<dbReference type="GO" id="GO:0052621">
    <property type="term" value="F:diguanylate cyclase activity"/>
    <property type="evidence" value="ECO:0007669"/>
    <property type="project" value="UniProtKB-EC"/>
</dbReference>
<dbReference type="SUPFAM" id="SSF55073">
    <property type="entry name" value="Nucleotide cyclase"/>
    <property type="match status" value="1"/>
</dbReference>
<keyword evidence="5 6" id="KW-0472">Membrane</keyword>
<keyword evidence="4 6" id="KW-1133">Transmembrane helix</keyword>
<dbReference type="InterPro" id="IPR003660">
    <property type="entry name" value="HAMP_dom"/>
</dbReference>
<evidence type="ECO:0000259" key="7">
    <source>
        <dbReference type="PROSITE" id="PS50885"/>
    </source>
</evidence>
<dbReference type="SMART" id="SM00267">
    <property type="entry name" value="GGDEF"/>
    <property type="match status" value="1"/>
</dbReference>
<proteinExistence type="predicted"/>
<dbReference type="Gene3D" id="3.30.450.20">
    <property type="entry name" value="PAS domain"/>
    <property type="match status" value="1"/>
</dbReference>
<comment type="subcellular location">
    <subcellularLocation>
        <location evidence="1">Cell membrane</location>
        <topology evidence="1">Multi-pass membrane protein</topology>
    </subcellularLocation>
</comment>
<keyword evidence="10" id="KW-1185">Reference proteome</keyword>
<dbReference type="CDD" id="cd18773">
    <property type="entry name" value="PDC1_HK_sensor"/>
    <property type="match status" value="1"/>
</dbReference>
<dbReference type="Gene3D" id="6.10.340.10">
    <property type="match status" value="1"/>
</dbReference>
<dbReference type="InterPro" id="IPR000160">
    <property type="entry name" value="GGDEF_dom"/>
</dbReference>
<evidence type="ECO:0000256" key="3">
    <source>
        <dbReference type="ARBA" id="ARBA00022692"/>
    </source>
</evidence>
<keyword evidence="2" id="KW-1003">Cell membrane</keyword>
<evidence type="ECO:0000313" key="9">
    <source>
        <dbReference type="EMBL" id="MBR9971499.1"/>
    </source>
</evidence>
<evidence type="ECO:0000256" key="5">
    <source>
        <dbReference type="ARBA" id="ARBA00023136"/>
    </source>
</evidence>
<dbReference type="PANTHER" id="PTHR46663">
    <property type="entry name" value="DIGUANYLATE CYCLASE DGCT-RELATED"/>
    <property type="match status" value="1"/>
</dbReference>
<keyword evidence="9" id="KW-0548">Nucleotidyltransferase</keyword>
<feature type="domain" description="GGDEF" evidence="8">
    <location>
        <begin position="413"/>
        <end position="544"/>
    </location>
</feature>
<organism evidence="9 10">
    <name type="scientific">Magnetospirillum sulfuroxidans</name>
    <dbReference type="NCBI Taxonomy" id="611300"/>
    <lineage>
        <taxon>Bacteria</taxon>
        <taxon>Pseudomonadati</taxon>
        <taxon>Pseudomonadota</taxon>
        <taxon>Alphaproteobacteria</taxon>
        <taxon>Rhodospirillales</taxon>
        <taxon>Rhodospirillaceae</taxon>
        <taxon>Magnetospirillum</taxon>
    </lineage>
</organism>
<accession>A0ABS5IAP3</accession>
<feature type="transmembrane region" description="Helical" evidence="6">
    <location>
        <begin position="21"/>
        <end position="39"/>
    </location>
</feature>
<feature type="domain" description="HAMP" evidence="7">
    <location>
        <begin position="318"/>
        <end position="370"/>
    </location>
</feature>
<dbReference type="CDD" id="cd06225">
    <property type="entry name" value="HAMP"/>
    <property type="match status" value="1"/>
</dbReference>
<dbReference type="PANTHER" id="PTHR46663:SF2">
    <property type="entry name" value="GGDEF DOMAIN-CONTAINING PROTEIN"/>
    <property type="match status" value="1"/>
</dbReference>
<dbReference type="SUPFAM" id="SSF158472">
    <property type="entry name" value="HAMP domain-like"/>
    <property type="match status" value="1"/>
</dbReference>
<dbReference type="EC" id="2.7.7.65" evidence="9"/>
<reference evidence="9 10" key="1">
    <citation type="submission" date="2021-04" db="EMBL/GenBank/DDBJ databases">
        <title>Magnetospirillum sulfuroxidans sp. nov., a facultative chemolithoautotrophic sulfur-oxidizing alphaproteobacterium isolated from freshwater sediment and proposals for Paramagetospirillum gen. nov., and Magnetospirillaceae fam. nov.</title>
        <authorList>
            <person name="Koziaeva V."/>
            <person name="Geelhoed J.S."/>
            <person name="Sorokin D.Y."/>
            <person name="Grouzdev D.S."/>
        </authorList>
    </citation>
    <scope>NUCLEOTIDE SEQUENCE [LARGE SCALE GENOMIC DNA]</scope>
    <source>
        <strain evidence="9 10">J10</strain>
    </source>
</reference>
<dbReference type="NCBIfam" id="TIGR00254">
    <property type="entry name" value="GGDEF"/>
    <property type="match status" value="1"/>
</dbReference>
<dbReference type="InterPro" id="IPR029787">
    <property type="entry name" value="Nucleotide_cyclase"/>
</dbReference>
<gene>
    <name evidence="9" type="ORF">KEC16_07220</name>
</gene>
<dbReference type="CDD" id="cd18774">
    <property type="entry name" value="PDC2_HK_sensor"/>
    <property type="match status" value="1"/>
</dbReference>
<dbReference type="PROSITE" id="PS50885">
    <property type="entry name" value="HAMP"/>
    <property type="match status" value="1"/>
</dbReference>
<dbReference type="CDD" id="cd01949">
    <property type="entry name" value="GGDEF"/>
    <property type="match status" value="1"/>
</dbReference>
<dbReference type="PROSITE" id="PS50887">
    <property type="entry name" value="GGDEF"/>
    <property type="match status" value="1"/>
</dbReference>
<dbReference type="Gene3D" id="3.30.70.270">
    <property type="match status" value="1"/>
</dbReference>
<evidence type="ECO:0000256" key="4">
    <source>
        <dbReference type="ARBA" id="ARBA00022989"/>
    </source>
</evidence>
<dbReference type="Pfam" id="PF00990">
    <property type="entry name" value="GGDEF"/>
    <property type="match status" value="1"/>
</dbReference>
<evidence type="ECO:0000256" key="1">
    <source>
        <dbReference type="ARBA" id="ARBA00004651"/>
    </source>
</evidence>
<dbReference type="RefSeq" id="WP_211547314.1">
    <property type="nucleotide sequence ID" value="NZ_JAGTUF010000004.1"/>
</dbReference>
<dbReference type="InterPro" id="IPR052163">
    <property type="entry name" value="DGC-Regulatory_Protein"/>
</dbReference>
<dbReference type="EMBL" id="JAGTUF010000004">
    <property type="protein sequence ID" value="MBR9971499.1"/>
    <property type="molecule type" value="Genomic_DNA"/>
</dbReference>
<evidence type="ECO:0000259" key="8">
    <source>
        <dbReference type="PROSITE" id="PS50887"/>
    </source>
</evidence>
<evidence type="ECO:0000313" key="10">
    <source>
        <dbReference type="Proteomes" id="UP000680714"/>
    </source>
</evidence>
<keyword evidence="3 6" id="KW-0812">Transmembrane</keyword>